<proteinExistence type="predicted"/>
<dbReference type="AlphaFoldDB" id="A0A2K8QRG6"/>
<dbReference type="Proteomes" id="UP000231901">
    <property type="component" value="Chromosome"/>
</dbReference>
<sequence length="249" mass="27654">MVEMGSENVSGIEVLHAFPSGSRTRPLPTIFFFHGYTSSKEVYAYFAYALAKAGFRVIAPDALMHGARFDGDEARRWRCFWDIFLNNVSELPLHLDWCREQGLIDGDRVGICGASMGGMTALAAMTQYPWLRAVACFMGSGYFSSLSQTLFPPVAPEEPGAQAQLQALADRVAPFDVRHQLDKVSDRPLLLWHGLADELVPAQESERLYRELTARQSHQHLTYLTEAGIGHKITPTALQAGADFFSRSL</sequence>
<dbReference type="EMBL" id="CP025003">
    <property type="protein sequence ID" value="ATZ95688.1"/>
    <property type="molecule type" value="Genomic_DNA"/>
</dbReference>
<keyword evidence="4" id="KW-1185">Reference proteome</keyword>
<dbReference type="PANTHER" id="PTHR22946:SF9">
    <property type="entry name" value="POLYKETIDE TRANSFERASE AF380"/>
    <property type="match status" value="1"/>
</dbReference>
<dbReference type="GO" id="GO:0008236">
    <property type="term" value="F:serine-type peptidase activity"/>
    <property type="evidence" value="ECO:0007669"/>
    <property type="project" value="InterPro"/>
</dbReference>
<dbReference type="GeneID" id="66566209"/>
<dbReference type="InterPro" id="IPR050261">
    <property type="entry name" value="FrsA_esterase"/>
</dbReference>
<evidence type="ECO:0000259" key="2">
    <source>
        <dbReference type="Pfam" id="PF00326"/>
    </source>
</evidence>
<dbReference type="SUPFAM" id="SSF53474">
    <property type="entry name" value="alpha/beta-Hydrolases"/>
    <property type="match status" value="1"/>
</dbReference>
<protein>
    <submittedName>
        <fullName evidence="3">Esterase</fullName>
    </submittedName>
</protein>
<accession>A0A2K8QRG6</accession>
<reference evidence="4" key="1">
    <citation type="journal article" date="2018" name="Genome Announc.">
        <title>Complete genome sequence of a Dickeya fangzhongdai type strain causing bleeding canker of pear tree trunks.</title>
        <authorList>
            <person name="Zhao Y."/>
            <person name="Tian Y."/>
            <person name="Li X."/>
            <person name="Hu B."/>
        </authorList>
    </citation>
    <scope>NUCLEOTIDE SEQUENCE [LARGE SCALE GENOMIC DNA]</scope>
    <source>
        <strain evidence="4">DSM 101947</strain>
    </source>
</reference>
<evidence type="ECO:0000313" key="3">
    <source>
        <dbReference type="EMBL" id="ATZ95688.1"/>
    </source>
</evidence>
<dbReference type="NCBIfam" id="NF007857">
    <property type="entry name" value="PRK10566.1"/>
    <property type="match status" value="1"/>
</dbReference>
<dbReference type="RefSeq" id="WP_049853848.1">
    <property type="nucleotide sequence ID" value="NZ_BMJF01000012.1"/>
</dbReference>
<dbReference type="PANTHER" id="PTHR22946">
    <property type="entry name" value="DIENELACTONE HYDROLASE DOMAIN-CONTAINING PROTEIN-RELATED"/>
    <property type="match status" value="1"/>
</dbReference>
<dbReference type="OrthoDB" id="31158at2"/>
<evidence type="ECO:0000313" key="4">
    <source>
        <dbReference type="Proteomes" id="UP000231901"/>
    </source>
</evidence>
<dbReference type="GO" id="GO:0052689">
    <property type="term" value="F:carboxylic ester hydrolase activity"/>
    <property type="evidence" value="ECO:0007669"/>
    <property type="project" value="UniProtKB-ARBA"/>
</dbReference>
<dbReference type="InterPro" id="IPR001375">
    <property type="entry name" value="Peptidase_S9_cat"/>
</dbReference>
<name>A0A2K8QRG6_9GAMM</name>
<dbReference type="InterPro" id="IPR029058">
    <property type="entry name" value="AB_hydrolase_fold"/>
</dbReference>
<gene>
    <name evidence="3" type="ORF">CVE23_17975</name>
</gene>
<dbReference type="KEGG" id="dfn:CVE23_17975"/>
<keyword evidence="1" id="KW-0378">Hydrolase</keyword>
<organism evidence="3 4">
    <name type="scientific">Dickeya fangzhongdai</name>
    <dbReference type="NCBI Taxonomy" id="1778540"/>
    <lineage>
        <taxon>Bacteria</taxon>
        <taxon>Pseudomonadati</taxon>
        <taxon>Pseudomonadota</taxon>
        <taxon>Gammaproteobacteria</taxon>
        <taxon>Enterobacterales</taxon>
        <taxon>Pectobacteriaceae</taxon>
        <taxon>Dickeya</taxon>
    </lineage>
</organism>
<dbReference type="Gene3D" id="3.40.50.1820">
    <property type="entry name" value="alpha/beta hydrolase"/>
    <property type="match status" value="1"/>
</dbReference>
<dbReference type="GO" id="GO:0006508">
    <property type="term" value="P:proteolysis"/>
    <property type="evidence" value="ECO:0007669"/>
    <property type="project" value="InterPro"/>
</dbReference>
<feature type="domain" description="Peptidase S9 prolyl oligopeptidase catalytic" evidence="2">
    <location>
        <begin position="93"/>
        <end position="234"/>
    </location>
</feature>
<evidence type="ECO:0000256" key="1">
    <source>
        <dbReference type="ARBA" id="ARBA00022801"/>
    </source>
</evidence>
<dbReference type="Pfam" id="PF00326">
    <property type="entry name" value="Peptidase_S9"/>
    <property type="match status" value="1"/>
</dbReference>